<evidence type="ECO:0000313" key="2">
    <source>
        <dbReference type="EMBL" id="GGV00427.1"/>
    </source>
</evidence>
<evidence type="ECO:0000256" key="1">
    <source>
        <dbReference type="SAM" id="MobiDB-lite"/>
    </source>
</evidence>
<dbReference type="EMBL" id="BMUB01000024">
    <property type="protein sequence ID" value="GGV00427.1"/>
    <property type="molecule type" value="Genomic_DNA"/>
</dbReference>
<dbReference type="Proteomes" id="UP000610124">
    <property type="component" value="Unassembled WGS sequence"/>
</dbReference>
<sequence>MTALVDVLITLTVPSPKSLTYAHRPLGVMTTPTGPAPTGTVATGAVAAGAAERSRADDAPVTIGEGQRPRPGSGPAFTPSSLRPRPQARQHRRPSPEQSPRHA</sequence>
<dbReference type="AlphaFoldDB" id="A0A8H9LYG5"/>
<evidence type="ECO:0000313" key="3">
    <source>
        <dbReference type="Proteomes" id="UP000610124"/>
    </source>
</evidence>
<feature type="compositionally biased region" description="Low complexity" evidence="1">
    <location>
        <begin position="30"/>
        <end position="51"/>
    </location>
</feature>
<organism evidence="2 3">
    <name type="scientific">Kitasatospora aureofaciens</name>
    <name type="common">Streptomyces aureofaciens</name>
    <dbReference type="NCBI Taxonomy" id="1894"/>
    <lineage>
        <taxon>Bacteria</taxon>
        <taxon>Bacillati</taxon>
        <taxon>Actinomycetota</taxon>
        <taxon>Actinomycetes</taxon>
        <taxon>Kitasatosporales</taxon>
        <taxon>Streptomycetaceae</taxon>
        <taxon>Kitasatospora</taxon>
    </lineage>
</organism>
<comment type="caution">
    <text evidence="2">The sequence shown here is derived from an EMBL/GenBank/DDBJ whole genome shotgun (WGS) entry which is preliminary data.</text>
</comment>
<name>A0A8H9LYG5_KITAU</name>
<accession>A0A8H9LYG5</accession>
<protein>
    <submittedName>
        <fullName evidence="2">Uncharacterized protein</fullName>
    </submittedName>
</protein>
<proteinExistence type="predicted"/>
<gene>
    <name evidence="2" type="ORF">GCM10010502_63630</name>
</gene>
<reference evidence="2 3" key="1">
    <citation type="journal article" date="2014" name="Int. J. Syst. Evol. Microbiol.">
        <title>Complete genome sequence of Corynebacterium casei LMG S-19264T (=DSM 44701T), isolated from a smear-ripened cheese.</title>
        <authorList>
            <consortium name="US DOE Joint Genome Institute (JGI-PGF)"/>
            <person name="Walter F."/>
            <person name="Albersmeier A."/>
            <person name="Kalinowski J."/>
            <person name="Ruckert C."/>
        </authorList>
    </citation>
    <scope>NUCLEOTIDE SEQUENCE [LARGE SCALE GENOMIC DNA]</scope>
    <source>
        <strain evidence="2 3">JCM 4434</strain>
    </source>
</reference>
<feature type="region of interest" description="Disordered" evidence="1">
    <location>
        <begin position="30"/>
        <end position="103"/>
    </location>
</feature>